<evidence type="ECO:0000259" key="2">
    <source>
        <dbReference type="Pfam" id="PF18160"/>
    </source>
</evidence>
<evidence type="ECO:0000313" key="3">
    <source>
        <dbReference type="EMBL" id="SEJ59766.1"/>
    </source>
</evidence>
<protein>
    <recommendedName>
        <fullName evidence="2">SMODS and SLOG-associating 2TM effector domain-containing protein</fullName>
    </recommendedName>
</protein>
<dbReference type="AlphaFoldDB" id="A0A1H7A4D2"/>
<feature type="transmembrane region" description="Helical" evidence="1">
    <location>
        <begin position="66"/>
        <end position="85"/>
    </location>
</feature>
<reference evidence="3 4" key="1">
    <citation type="submission" date="2016-10" db="EMBL/GenBank/DDBJ databases">
        <authorList>
            <person name="de Groot N.N."/>
        </authorList>
    </citation>
    <scope>NUCLEOTIDE SEQUENCE [LARGE SCALE GENOMIC DNA]</scope>
    <source>
        <strain evidence="3 4">DSM 2179</strain>
    </source>
</reference>
<dbReference type="NCBIfam" id="NF033631">
    <property type="entry name" value="SLATT_5"/>
    <property type="match status" value="1"/>
</dbReference>
<dbReference type="Pfam" id="PF18160">
    <property type="entry name" value="SLATT_5"/>
    <property type="match status" value="1"/>
</dbReference>
<sequence>MDKFDYKNSLENRIWITRKCRIHASERLDKWNCWTKLLQVYYSVILVGLSIYNLSLAKLGTQNTAISEQLLITSITVSFFSMYLLSQNYKERALRLKYNYHGFDELYRKITQMTIDDQYEVQQIIDIEKEYLFLLKSSENHRMEDFLSSQRDSEKKSWGIFTYAEDIFYRTRWVIICILFFVLPIFLFYRFFY</sequence>
<keyword evidence="1" id="KW-0472">Membrane</keyword>
<accession>A0A1H7A4D2</accession>
<evidence type="ECO:0000313" key="4">
    <source>
        <dbReference type="Proteomes" id="UP000199662"/>
    </source>
</evidence>
<name>A0A1H7A4D2_9FIRM</name>
<feature type="transmembrane region" description="Helical" evidence="1">
    <location>
        <begin position="37"/>
        <end position="54"/>
    </location>
</feature>
<feature type="domain" description="SMODS and SLOG-associating 2TM effector" evidence="2">
    <location>
        <begin position="5"/>
        <end position="189"/>
    </location>
</feature>
<keyword evidence="4" id="KW-1185">Reference proteome</keyword>
<organism evidence="3 4">
    <name type="scientific">Propionispira arboris</name>
    <dbReference type="NCBI Taxonomy" id="84035"/>
    <lineage>
        <taxon>Bacteria</taxon>
        <taxon>Bacillati</taxon>
        <taxon>Bacillota</taxon>
        <taxon>Negativicutes</taxon>
        <taxon>Selenomonadales</taxon>
        <taxon>Selenomonadaceae</taxon>
        <taxon>Propionispira</taxon>
    </lineage>
</organism>
<keyword evidence="1" id="KW-0812">Transmembrane</keyword>
<dbReference type="InterPro" id="IPR041115">
    <property type="entry name" value="SLATT_5"/>
</dbReference>
<dbReference type="EMBL" id="FNZK01000011">
    <property type="protein sequence ID" value="SEJ59766.1"/>
    <property type="molecule type" value="Genomic_DNA"/>
</dbReference>
<proteinExistence type="predicted"/>
<dbReference type="Proteomes" id="UP000199662">
    <property type="component" value="Unassembled WGS sequence"/>
</dbReference>
<keyword evidence="1" id="KW-1133">Transmembrane helix</keyword>
<evidence type="ECO:0000256" key="1">
    <source>
        <dbReference type="SAM" id="Phobius"/>
    </source>
</evidence>
<dbReference type="RefSeq" id="WP_091831893.1">
    <property type="nucleotide sequence ID" value="NZ_FNZK01000011.1"/>
</dbReference>
<gene>
    <name evidence="3" type="ORF">SAMN05660742_11182</name>
</gene>
<feature type="transmembrane region" description="Helical" evidence="1">
    <location>
        <begin position="173"/>
        <end position="192"/>
    </location>
</feature>